<keyword evidence="4 7" id="KW-0812">Transmembrane</keyword>
<dbReference type="PANTHER" id="PTHR32385:SF20">
    <property type="entry name" value="MANNOSYL PHOSPHORYLINOSITOL CERAMIDE SYNTHASE CSH1-RELATED"/>
    <property type="match status" value="1"/>
</dbReference>
<feature type="transmembrane region" description="Helical" evidence="7">
    <location>
        <begin position="279"/>
        <end position="297"/>
    </location>
</feature>
<reference evidence="8" key="1">
    <citation type="submission" date="2022-12" db="EMBL/GenBank/DDBJ databases">
        <authorList>
            <person name="Petersen C."/>
        </authorList>
    </citation>
    <scope>NUCLEOTIDE SEQUENCE</scope>
    <source>
        <strain evidence="8">IBT 15544</strain>
    </source>
</reference>
<evidence type="ECO:0000313" key="8">
    <source>
        <dbReference type="EMBL" id="KAJ5198784.1"/>
    </source>
</evidence>
<feature type="transmembrane region" description="Helical" evidence="7">
    <location>
        <begin position="7"/>
        <end position="30"/>
    </location>
</feature>
<evidence type="ECO:0000256" key="6">
    <source>
        <dbReference type="ARBA" id="ARBA00023136"/>
    </source>
</evidence>
<dbReference type="Proteomes" id="UP001150904">
    <property type="component" value="Unassembled WGS sequence"/>
</dbReference>
<accession>A0A9W9JLY9</accession>
<evidence type="ECO:0000256" key="4">
    <source>
        <dbReference type="ARBA" id="ARBA00022692"/>
    </source>
</evidence>
<keyword evidence="5 7" id="KW-1133">Transmembrane helix</keyword>
<protein>
    <submittedName>
        <fullName evidence="8">Uncharacterized protein</fullName>
    </submittedName>
</protein>
<evidence type="ECO:0000256" key="3">
    <source>
        <dbReference type="ARBA" id="ARBA00022679"/>
    </source>
</evidence>
<name>A0A9W9JLY9_9EURO</name>
<dbReference type="RefSeq" id="XP_058307212.1">
    <property type="nucleotide sequence ID" value="XM_058454963.1"/>
</dbReference>
<keyword evidence="6 7" id="KW-0472">Membrane</keyword>
<evidence type="ECO:0000256" key="1">
    <source>
        <dbReference type="ARBA" id="ARBA00004370"/>
    </source>
</evidence>
<evidence type="ECO:0000313" key="9">
    <source>
        <dbReference type="Proteomes" id="UP001150904"/>
    </source>
</evidence>
<dbReference type="AlphaFoldDB" id="A0A9W9JLY9"/>
<organism evidence="8 9">
    <name type="scientific">Penicillium cinerascens</name>
    <dbReference type="NCBI Taxonomy" id="70096"/>
    <lineage>
        <taxon>Eukaryota</taxon>
        <taxon>Fungi</taxon>
        <taxon>Dikarya</taxon>
        <taxon>Ascomycota</taxon>
        <taxon>Pezizomycotina</taxon>
        <taxon>Eurotiomycetes</taxon>
        <taxon>Eurotiomycetidae</taxon>
        <taxon>Eurotiales</taxon>
        <taxon>Aspergillaceae</taxon>
        <taxon>Penicillium</taxon>
    </lineage>
</organism>
<comment type="caution">
    <text evidence="8">The sequence shown here is derived from an EMBL/GenBank/DDBJ whole genome shotgun (WGS) entry which is preliminary data.</text>
</comment>
<dbReference type="GeneID" id="83182264"/>
<dbReference type="Gene3D" id="3.90.550.20">
    <property type="match status" value="1"/>
</dbReference>
<dbReference type="Pfam" id="PF04488">
    <property type="entry name" value="Gly_transf_sug"/>
    <property type="match status" value="1"/>
</dbReference>
<dbReference type="PANTHER" id="PTHR32385">
    <property type="entry name" value="MANNOSYL PHOSPHORYLINOSITOL CERAMIDE SYNTHASE"/>
    <property type="match status" value="1"/>
</dbReference>
<dbReference type="InterPro" id="IPR029044">
    <property type="entry name" value="Nucleotide-diphossugar_trans"/>
</dbReference>
<sequence>MRLRLFYPIAILFLVAYFFYRLVSFLQIFFEHTGISITQQEIKIAHATIPDSRPQYIPKIIHNVFHDWKNQSMPADWKKNRQNCIDLNPDWEHKLWSEEESRVFIEEHYHWFLRAYDGYEHRVQRIDALRYFLLRNYGGIYLDLDNGCLESLEPLLYYPIFTTDGGRGALSNNILGSYPHHPFWKLLTESLIPYDHNYLFPYVTISYASGQWFETAIWDKYHHSIGGQANGEENLENLLYRIMMDDRPGAEPWIFFTQERGGSWNNWDNRMFLWIGDHLALDIMVGVSCIGLLLWCFKQCARSCIRKCPVQKDCSKVRSVEFFA</sequence>
<comment type="subcellular location">
    <subcellularLocation>
        <location evidence="1">Membrane</location>
    </subcellularLocation>
</comment>
<reference evidence="8" key="2">
    <citation type="journal article" date="2023" name="IMA Fungus">
        <title>Comparative genomic study of the Penicillium genus elucidates a diverse pangenome and 15 lateral gene transfer events.</title>
        <authorList>
            <person name="Petersen C."/>
            <person name="Sorensen T."/>
            <person name="Nielsen M.R."/>
            <person name="Sondergaard T.E."/>
            <person name="Sorensen J.L."/>
            <person name="Fitzpatrick D.A."/>
            <person name="Frisvad J.C."/>
            <person name="Nielsen K.L."/>
        </authorList>
    </citation>
    <scope>NUCLEOTIDE SEQUENCE</scope>
    <source>
        <strain evidence="8">IBT 15544</strain>
    </source>
</reference>
<keyword evidence="3" id="KW-0808">Transferase</keyword>
<gene>
    <name evidence="8" type="ORF">N7498_007901</name>
</gene>
<dbReference type="GO" id="GO:0000030">
    <property type="term" value="F:mannosyltransferase activity"/>
    <property type="evidence" value="ECO:0007669"/>
    <property type="project" value="TreeGrafter"/>
</dbReference>
<dbReference type="EMBL" id="JAPQKR010000014">
    <property type="protein sequence ID" value="KAJ5198784.1"/>
    <property type="molecule type" value="Genomic_DNA"/>
</dbReference>
<dbReference type="OrthoDB" id="3647at2759"/>
<dbReference type="GO" id="GO:0016020">
    <property type="term" value="C:membrane"/>
    <property type="evidence" value="ECO:0007669"/>
    <property type="project" value="UniProtKB-SubCell"/>
</dbReference>
<evidence type="ECO:0000256" key="7">
    <source>
        <dbReference type="SAM" id="Phobius"/>
    </source>
</evidence>
<dbReference type="SUPFAM" id="SSF53448">
    <property type="entry name" value="Nucleotide-diphospho-sugar transferases"/>
    <property type="match status" value="1"/>
</dbReference>
<evidence type="ECO:0000256" key="2">
    <source>
        <dbReference type="ARBA" id="ARBA00009003"/>
    </source>
</evidence>
<dbReference type="InterPro" id="IPR007577">
    <property type="entry name" value="GlycoTrfase_DXD_sugar-bd_CS"/>
</dbReference>
<proteinExistence type="inferred from homology"/>
<evidence type="ECO:0000256" key="5">
    <source>
        <dbReference type="ARBA" id="ARBA00022989"/>
    </source>
</evidence>
<dbReference type="InterPro" id="IPR051706">
    <property type="entry name" value="Glycosyltransferase_domain"/>
</dbReference>
<comment type="similarity">
    <text evidence="2">Belongs to the glycosyltransferase 32 family.</text>
</comment>
<keyword evidence="9" id="KW-1185">Reference proteome</keyword>
<dbReference type="GO" id="GO:0051999">
    <property type="term" value="P:mannosyl-inositol phosphorylceramide biosynthetic process"/>
    <property type="evidence" value="ECO:0007669"/>
    <property type="project" value="TreeGrafter"/>
</dbReference>